<keyword evidence="1" id="KW-0472">Membrane</keyword>
<feature type="domain" description="DUF6458" evidence="2">
    <location>
        <begin position="1"/>
        <end position="74"/>
    </location>
</feature>
<evidence type="ECO:0000313" key="3">
    <source>
        <dbReference type="EMBL" id="ADU46823.1"/>
    </source>
</evidence>
<sequence length="93" mass="10297">MGIGLGITLLVLGAILTFTGLDENILNYNLDTVGIILMVGGALALIMGIIQNAQRTRHTTVTEHRGAPEVVERRGPDVVERRDEIIDRRDERY</sequence>
<dbReference type="InterPro" id="IPR045597">
    <property type="entry name" value="DUF6458"/>
</dbReference>
<keyword evidence="1" id="KW-0812">Transmembrane</keyword>
<evidence type="ECO:0000259" key="2">
    <source>
        <dbReference type="Pfam" id="PF20059"/>
    </source>
</evidence>
<reference evidence="3 4" key="1">
    <citation type="journal article" date="2010" name="Stand. Genomic Sci.">
        <title>Complete genome sequence of Intrasporangium calvum type strain (7 KIP).</title>
        <authorList>
            <person name="Del Rio T.G."/>
            <person name="Chertkov O."/>
            <person name="Yasawong M."/>
            <person name="Lucas S."/>
            <person name="Deshpande S."/>
            <person name="Cheng J.F."/>
            <person name="Detter C."/>
            <person name="Tapia R."/>
            <person name="Han C."/>
            <person name="Goodwin L."/>
            <person name="Pitluck S."/>
            <person name="Liolios K."/>
            <person name="Ivanova N."/>
            <person name="Mavromatis K."/>
            <person name="Pati A."/>
            <person name="Chen A."/>
            <person name="Palaniappan K."/>
            <person name="Land M."/>
            <person name="Hauser L."/>
            <person name="Chang Y.J."/>
            <person name="Jeffries C.D."/>
            <person name="Rohde M."/>
            <person name="Pukall R."/>
            <person name="Sikorski J."/>
            <person name="Goker M."/>
            <person name="Woyke T."/>
            <person name="Bristow J."/>
            <person name="Eisen J.A."/>
            <person name="Markowitz V."/>
            <person name="Hugenholtz P."/>
            <person name="Kyrpides N.C."/>
            <person name="Klenk H.P."/>
            <person name="Lapidus A."/>
        </authorList>
    </citation>
    <scope>NUCLEOTIDE SEQUENCE [LARGE SCALE GENOMIC DNA]</scope>
    <source>
        <strain evidence="4">ATCC 23552 / DSM 43043 / JCM 3097 / NBRC 12989 / 7 KIP</strain>
    </source>
</reference>
<organism evidence="3 4">
    <name type="scientific">Intrasporangium calvum (strain ATCC 23552 / DSM 43043 / JCM 3097 / NBRC 12989 / NCIMB 10167 / NRRL B-3866 / 7 KIP)</name>
    <dbReference type="NCBI Taxonomy" id="710696"/>
    <lineage>
        <taxon>Bacteria</taxon>
        <taxon>Bacillati</taxon>
        <taxon>Actinomycetota</taxon>
        <taxon>Actinomycetes</taxon>
        <taxon>Micrococcales</taxon>
        <taxon>Intrasporangiaceae</taxon>
        <taxon>Intrasporangium</taxon>
    </lineage>
</organism>
<keyword evidence="1" id="KW-1133">Transmembrane helix</keyword>
<dbReference type="EMBL" id="CP002343">
    <property type="protein sequence ID" value="ADU46823.1"/>
    <property type="molecule type" value="Genomic_DNA"/>
</dbReference>
<evidence type="ECO:0000256" key="1">
    <source>
        <dbReference type="SAM" id="Phobius"/>
    </source>
</evidence>
<dbReference type="Pfam" id="PF20059">
    <property type="entry name" value="DUF6458"/>
    <property type="match status" value="1"/>
</dbReference>
<accession>E6S6T7</accession>
<dbReference type="Proteomes" id="UP000008914">
    <property type="component" value="Chromosome"/>
</dbReference>
<dbReference type="HOGENOM" id="CLU_173182_2_1_11"/>
<dbReference type="RefSeq" id="WP_013491145.1">
    <property type="nucleotide sequence ID" value="NC_014830.1"/>
</dbReference>
<evidence type="ECO:0000313" key="4">
    <source>
        <dbReference type="Proteomes" id="UP000008914"/>
    </source>
</evidence>
<keyword evidence="4" id="KW-1185">Reference proteome</keyword>
<proteinExistence type="predicted"/>
<name>E6S6T7_INTC7</name>
<dbReference type="OrthoDB" id="4872341at2"/>
<gene>
    <name evidence="3" type="ordered locus">Intca_0267</name>
</gene>
<feature type="transmembrane region" description="Helical" evidence="1">
    <location>
        <begin position="33"/>
        <end position="50"/>
    </location>
</feature>
<dbReference type="AlphaFoldDB" id="E6S6T7"/>
<protein>
    <recommendedName>
        <fullName evidence="2">DUF6458 domain-containing protein</fullName>
    </recommendedName>
</protein>
<dbReference type="STRING" id="710696.Intca_0267"/>
<dbReference type="KEGG" id="ica:Intca_0267"/>